<dbReference type="EMBL" id="PVBT01000004">
    <property type="protein sequence ID" value="PRD52210.1"/>
    <property type="molecule type" value="Genomic_DNA"/>
</dbReference>
<keyword evidence="2" id="KW-1185">Reference proteome</keyword>
<evidence type="ECO:0000313" key="2">
    <source>
        <dbReference type="Proteomes" id="UP000238563"/>
    </source>
</evidence>
<name>A0A2S9JGU8_9HYPH</name>
<reference evidence="1 2" key="1">
    <citation type="submission" date="2018-02" db="EMBL/GenBank/DDBJ databases">
        <title>The draft genome of Phyllobacterium myrsinacearum DSM5892.</title>
        <authorList>
            <person name="Li L."/>
            <person name="Liu L."/>
            <person name="Zhang X."/>
            <person name="Wang T."/>
        </authorList>
    </citation>
    <scope>NUCLEOTIDE SEQUENCE [LARGE SCALE GENOMIC DNA]</scope>
    <source>
        <strain evidence="1 2">DSM 5892</strain>
    </source>
</reference>
<dbReference type="AlphaFoldDB" id="A0A2S9JGU8"/>
<proteinExistence type="predicted"/>
<organism evidence="1 2">
    <name type="scientific">Phyllobacterium myrsinacearum</name>
    <dbReference type="NCBI Taxonomy" id="28101"/>
    <lineage>
        <taxon>Bacteria</taxon>
        <taxon>Pseudomonadati</taxon>
        <taxon>Pseudomonadota</taxon>
        <taxon>Alphaproteobacteria</taxon>
        <taxon>Hyphomicrobiales</taxon>
        <taxon>Phyllobacteriaceae</taxon>
        <taxon>Phyllobacterium</taxon>
    </lineage>
</organism>
<comment type="caution">
    <text evidence="1">The sequence shown here is derived from an EMBL/GenBank/DDBJ whole genome shotgun (WGS) entry which is preliminary data.</text>
</comment>
<dbReference type="Proteomes" id="UP000238563">
    <property type="component" value="Unassembled WGS sequence"/>
</dbReference>
<protein>
    <submittedName>
        <fullName evidence="1">Uncharacterized protein</fullName>
    </submittedName>
</protein>
<accession>A0A2S9JGU8</accession>
<gene>
    <name evidence="1" type="ORF">C5750_14970</name>
</gene>
<sequence length="79" mass="8856">MRALLAGMKVGVILIFMTQRYKPQQDLNDTWTVIDARTARAAEMGSRTIIGMNRRDAEELAELLNKLEAQKPVAQPDQG</sequence>
<evidence type="ECO:0000313" key="1">
    <source>
        <dbReference type="EMBL" id="PRD52210.1"/>
    </source>
</evidence>